<evidence type="ECO:0000256" key="3">
    <source>
        <dbReference type="SAM" id="MobiDB-lite"/>
    </source>
</evidence>
<dbReference type="AlphaFoldDB" id="D8SPU3"/>
<dbReference type="GO" id="GO:0006355">
    <property type="term" value="P:regulation of DNA-templated transcription"/>
    <property type="evidence" value="ECO:0000318"/>
    <property type="project" value="GO_Central"/>
</dbReference>
<evidence type="ECO:0000256" key="2">
    <source>
        <dbReference type="ARBA" id="ARBA00023163"/>
    </source>
</evidence>
<dbReference type="OMA" id="LMERECM"/>
<keyword evidence="1" id="KW-0805">Transcription regulation</keyword>
<proteinExistence type="predicted"/>
<dbReference type="GO" id="GO:0005634">
    <property type="term" value="C:nucleus"/>
    <property type="evidence" value="ECO:0000318"/>
    <property type="project" value="GO_Central"/>
</dbReference>
<evidence type="ECO:0000313" key="5">
    <source>
        <dbReference type="Proteomes" id="UP000001514"/>
    </source>
</evidence>
<dbReference type="InterPro" id="IPR005202">
    <property type="entry name" value="TF_GRAS"/>
</dbReference>
<accession>D8SPU3</accession>
<dbReference type="KEGG" id="smo:SELMODRAFT_424420"/>
<dbReference type="EMBL" id="GL377632">
    <property type="protein sequence ID" value="EFJ13547.1"/>
    <property type="molecule type" value="Genomic_DNA"/>
</dbReference>
<dbReference type="HOGENOM" id="CLU_297792_0_0_1"/>
<dbReference type="GO" id="GO:0003700">
    <property type="term" value="F:DNA-binding transcription factor activity"/>
    <property type="evidence" value="ECO:0000318"/>
    <property type="project" value="GO_Central"/>
</dbReference>
<evidence type="ECO:0000313" key="4">
    <source>
        <dbReference type="EMBL" id="EFJ13547.1"/>
    </source>
</evidence>
<gene>
    <name evidence="4" type="ORF">SELMODRAFT_424420</name>
</gene>
<dbReference type="Pfam" id="PF03514">
    <property type="entry name" value="GRAS"/>
    <property type="match status" value="1"/>
</dbReference>
<protein>
    <submittedName>
        <fullName evidence="4">Uncharacterized protein</fullName>
    </submittedName>
</protein>
<dbReference type="PROSITE" id="PS50985">
    <property type="entry name" value="GRAS"/>
    <property type="match status" value="1"/>
</dbReference>
<dbReference type="PANTHER" id="PTHR31636">
    <property type="entry name" value="OSJNBA0084A10.13 PROTEIN-RELATED"/>
    <property type="match status" value="1"/>
</dbReference>
<sequence>MYGMLSGQHHGTSFPVFHQQQQQELYERCQQEEQICLNGLLSSTATTTTTSSSSSGSSHSHSHAAVFLSSNKSLKAALSSNNITGSNSNSSWEVATATATAAGAAARTGQQLPEREHFHHHHQHYNHNQQLLAIDSTGVISSTTAGGGFAGEPTSVLDLRSPSPNNSRALGSASSSSAIRNNTKKAGASSSSSSDCNNSTTDAAKVKSRGNHHQEQQQQRQQQQISSSFAQSSSSADLQDELEQAVAAASSGYGLSLFYSGQGIRQMENYGRSDQWLLQDVVGAQQDELLVHHLHQQQHLLPEKQKLEELESELLGSCPSPGVPPAAPAPDPSIIRWLFEEPFSGSAAAAGAADVNVIPPPPPWQQQVMMMVKQEQQQQLSSSSSTSSLPPHLAHLESFTRRTLPLVSSGAPLFHHPHPMQFQDPLAMNSLWQQQQQQQQQQHNLQIGLEHQQQHREPFLLGMLQDEQHQQHMPNLFGQAPSFMRASSPRALHPGLFVENPGPSPLQLLQQQQERELQQAGKRQASRIPYVDEHVLLRPQPLPPSLKREQQELQHPSSKVARLSPPNAQPGHPLQQHVLSSNSGAFPSRLLLHAAEACESGQDELAQSILARLNDHHHHQVFLQQQEHHQNQQFHKLQPPAYRIGLLFRDILAERLSKRKARSSTPAPASTDATEVVERIAACKSLYDTSTLLKCAHFIANQAIAEAIESEECVHILDLSEAANSPSMNSSFGGQWSSFVASTLEQKLPRPIKIRITLTSTRQHALYFALESLRELARDHPKNAGCAEFEFCGVLTRSGSPLSLSDMGLKVHEVLVVNFVFGLHKLVPVAEALDSIRASHPKIVLLVEQEMEPQPSFIERFREGLDYYTALAECVAASEECSLKEADKVEQLVWKPEVEELLAGNLEHQRLEKWNLWMSHAGLCCSKLSDMCEKLALGLFNFEKAGNNKTRGFDLVKDDGSLLLGFQGKVLASASAWKCC</sequence>
<dbReference type="InParanoid" id="D8SPU3"/>
<organism evidence="5">
    <name type="scientific">Selaginella moellendorffii</name>
    <name type="common">Spikemoss</name>
    <dbReference type="NCBI Taxonomy" id="88036"/>
    <lineage>
        <taxon>Eukaryota</taxon>
        <taxon>Viridiplantae</taxon>
        <taxon>Streptophyta</taxon>
        <taxon>Embryophyta</taxon>
        <taxon>Tracheophyta</taxon>
        <taxon>Lycopodiopsida</taxon>
        <taxon>Selaginellales</taxon>
        <taxon>Selaginellaceae</taxon>
        <taxon>Selaginella</taxon>
    </lineage>
</organism>
<keyword evidence="5" id="KW-1185">Reference proteome</keyword>
<dbReference type="Proteomes" id="UP000001514">
    <property type="component" value="Unassembled WGS sequence"/>
</dbReference>
<dbReference type="GO" id="GO:0043565">
    <property type="term" value="F:sequence-specific DNA binding"/>
    <property type="evidence" value="ECO:0000318"/>
    <property type="project" value="GO_Central"/>
</dbReference>
<keyword evidence="2" id="KW-0804">Transcription</keyword>
<name>D8SPU3_SELML</name>
<evidence type="ECO:0000256" key="1">
    <source>
        <dbReference type="ARBA" id="ARBA00023015"/>
    </source>
</evidence>
<reference evidence="4 5" key="1">
    <citation type="journal article" date="2011" name="Science">
        <title>The Selaginella genome identifies genetic changes associated with the evolution of vascular plants.</title>
        <authorList>
            <person name="Banks J.A."/>
            <person name="Nishiyama T."/>
            <person name="Hasebe M."/>
            <person name="Bowman J.L."/>
            <person name="Gribskov M."/>
            <person name="dePamphilis C."/>
            <person name="Albert V.A."/>
            <person name="Aono N."/>
            <person name="Aoyama T."/>
            <person name="Ambrose B.A."/>
            <person name="Ashton N.W."/>
            <person name="Axtell M.J."/>
            <person name="Barker E."/>
            <person name="Barker M.S."/>
            <person name="Bennetzen J.L."/>
            <person name="Bonawitz N.D."/>
            <person name="Chapple C."/>
            <person name="Cheng C."/>
            <person name="Correa L.G."/>
            <person name="Dacre M."/>
            <person name="DeBarry J."/>
            <person name="Dreyer I."/>
            <person name="Elias M."/>
            <person name="Engstrom E.M."/>
            <person name="Estelle M."/>
            <person name="Feng L."/>
            <person name="Finet C."/>
            <person name="Floyd S.K."/>
            <person name="Frommer W.B."/>
            <person name="Fujita T."/>
            <person name="Gramzow L."/>
            <person name="Gutensohn M."/>
            <person name="Harholt J."/>
            <person name="Hattori M."/>
            <person name="Heyl A."/>
            <person name="Hirai T."/>
            <person name="Hiwatashi Y."/>
            <person name="Ishikawa M."/>
            <person name="Iwata M."/>
            <person name="Karol K.G."/>
            <person name="Koehler B."/>
            <person name="Kolukisaoglu U."/>
            <person name="Kubo M."/>
            <person name="Kurata T."/>
            <person name="Lalonde S."/>
            <person name="Li K."/>
            <person name="Li Y."/>
            <person name="Litt A."/>
            <person name="Lyons E."/>
            <person name="Manning G."/>
            <person name="Maruyama T."/>
            <person name="Michael T.P."/>
            <person name="Mikami K."/>
            <person name="Miyazaki S."/>
            <person name="Morinaga S."/>
            <person name="Murata T."/>
            <person name="Mueller-Roeber B."/>
            <person name="Nelson D.R."/>
            <person name="Obara M."/>
            <person name="Oguri Y."/>
            <person name="Olmstead R.G."/>
            <person name="Onodera N."/>
            <person name="Petersen B.L."/>
            <person name="Pils B."/>
            <person name="Prigge M."/>
            <person name="Rensing S.A."/>
            <person name="Riano-Pachon D.M."/>
            <person name="Roberts A.W."/>
            <person name="Sato Y."/>
            <person name="Scheller H.V."/>
            <person name="Schulz B."/>
            <person name="Schulz C."/>
            <person name="Shakirov E.V."/>
            <person name="Shibagaki N."/>
            <person name="Shinohara N."/>
            <person name="Shippen D.E."/>
            <person name="Soerensen I."/>
            <person name="Sotooka R."/>
            <person name="Sugimoto N."/>
            <person name="Sugita M."/>
            <person name="Sumikawa N."/>
            <person name="Tanurdzic M."/>
            <person name="Theissen G."/>
            <person name="Ulvskov P."/>
            <person name="Wakazuki S."/>
            <person name="Weng J.K."/>
            <person name="Willats W.W."/>
            <person name="Wipf D."/>
            <person name="Wolf P.G."/>
            <person name="Yang L."/>
            <person name="Zimmer A.D."/>
            <person name="Zhu Q."/>
            <person name="Mitros T."/>
            <person name="Hellsten U."/>
            <person name="Loque D."/>
            <person name="Otillar R."/>
            <person name="Salamov A."/>
            <person name="Schmutz J."/>
            <person name="Shapiro H."/>
            <person name="Lindquist E."/>
            <person name="Lucas S."/>
            <person name="Rokhsar D."/>
            <person name="Grigoriev I.V."/>
        </authorList>
    </citation>
    <scope>NUCLEOTIDE SEQUENCE [LARGE SCALE GENOMIC DNA]</scope>
</reference>
<feature type="region of interest" description="Disordered" evidence="3">
    <location>
        <begin position="540"/>
        <end position="575"/>
    </location>
</feature>
<feature type="compositionally biased region" description="Low complexity" evidence="3">
    <location>
        <begin position="216"/>
        <end position="235"/>
    </location>
</feature>
<dbReference type="Gramene" id="EFJ13547">
    <property type="protein sequence ID" value="EFJ13547"/>
    <property type="gene ID" value="SELMODRAFT_424420"/>
</dbReference>
<feature type="region of interest" description="Disordered" evidence="3">
    <location>
        <begin position="144"/>
        <end position="237"/>
    </location>
</feature>